<reference evidence="2 3" key="1">
    <citation type="submission" date="2015-05" db="EMBL/GenBank/DDBJ databases">
        <title>Genome assembly of Archangium gephyra DSM 2261.</title>
        <authorList>
            <person name="Sharma G."/>
            <person name="Subramanian S."/>
        </authorList>
    </citation>
    <scope>NUCLEOTIDE SEQUENCE [LARGE SCALE GENOMIC DNA]</scope>
    <source>
        <strain evidence="2 3">DSM 2261</strain>
    </source>
</reference>
<sequence>MGPGRNFTGQSEIMPPMDPIGRRPVALQTPPQPARAEPRPAANTAQTVSTSQTVGHTQKSGFEAPGVKAAQAPVGTWRAPADSELGKVIHGMLERLKQCDIKIKGDTPESLFRRAILDNKHVTNEQLLAISQVSLEQLDSGPETRQKVLAKIPNARELPVHKFTVALLSAATGIDAQKLSEACPDLGMTGAPGTPLLYAAKTERMQRSTALHDFTDYLRGAGIKGLNKAVWGVENRVLSAAVSALGGGRY</sequence>
<evidence type="ECO:0000256" key="1">
    <source>
        <dbReference type="SAM" id="MobiDB-lite"/>
    </source>
</evidence>
<dbReference type="AlphaFoldDB" id="A0AAC8THJ9"/>
<dbReference type="KEGG" id="age:AA314_07566"/>
<dbReference type="EMBL" id="CP011509">
    <property type="protein sequence ID" value="AKJ05940.1"/>
    <property type="molecule type" value="Genomic_DNA"/>
</dbReference>
<accession>A0AAC8THJ9</accession>
<name>A0AAC8THJ9_9BACT</name>
<feature type="region of interest" description="Disordered" evidence="1">
    <location>
        <begin position="1"/>
        <end position="66"/>
    </location>
</feature>
<protein>
    <submittedName>
        <fullName evidence="2">Uncharacterized protein</fullName>
    </submittedName>
</protein>
<evidence type="ECO:0000313" key="2">
    <source>
        <dbReference type="EMBL" id="AKJ05940.1"/>
    </source>
</evidence>
<evidence type="ECO:0000313" key="3">
    <source>
        <dbReference type="Proteomes" id="UP000035579"/>
    </source>
</evidence>
<feature type="compositionally biased region" description="Polar residues" evidence="1">
    <location>
        <begin position="46"/>
        <end position="60"/>
    </location>
</feature>
<organism evidence="2 3">
    <name type="scientific">Archangium gephyra</name>
    <dbReference type="NCBI Taxonomy" id="48"/>
    <lineage>
        <taxon>Bacteria</taxon>
        <taxon>Pseudomonadati</taxon>
        <taxon>Myxococcota</taxon>
        <taxon>Myxococcia</taxon>
        <taxon>Myxococcales</taxon>
        <taxon>Cystobacterineae</taxon>
        <taxon>Archangiaceae</taxon>
        <taxon>Archangium</taxon>
    </lineage>
</organism>
<gene>
    <name evidence="2" type="ORF">AA314_07566</name>
</gene>
<dbReference type="Proteomes" id="UP000035579">
    <property type="component" value="Chromosome"/>
</dbReference>
<proteinExistence type="predicted"/>